<dbReference type="InterPro" id="IPR046148">
    <property type="entry name" value="Septknot"/>
</dbReference>
<dbReference type="EMBL" id="JAUHJS010000004">
    <property type="protein sequence ID" value="MDN4165677.1"/>
    <property type="molecule type" value="Genomic_DNA"/>
</dbReference>
<reference evidence="3" key="1">
    <citation type="submission" date="2023-06" db="EMBL/GenBank/DDBJ databases">
        <title>Cytophagales bacterium Strain LB-30, isolated from soil.</title>
        <authorList>
            <person name="Liu B."/>
        </authorList>
    </citation>
    <scope>NUCLEOTIDE SEQUENCE</scope>
    <source>
        <strain evidence="3">LB-30</strain>
    </source>
</reference>
<dbReference type="RefSeq" id="WP_320004207.1">
    <property type="nucleotide sequence ID" value="NZ_JAUHJS010000004.1"/>
</dbReference>
<keyword evidence="4" id="KW-1185">Reference proteome</keyword>
<gene>
    <name evidence="3" type="ORF">QWY31_09195</name>
</gene>
<keyword evidence="1" id="KW-0732">Signal</keyword>
<evidence type="ECO:0000313" key="3">
    <source>
        <dbReference type="EMBL" id="MDN4165677.1"/>
    </source>
</evidence>
<evidence type="ECO:0000259" key="2">
    <source>
        <dbReference type="Pfam" id="PF19647"/>
    </source>
</evidence>
<comment type="caution">
    <text evidence="3">The sequence shown here is derived from an EMBL/GenBank/DDBJ whole genome shotgun (WGS) entry which is preliminary data.</text>
</comment>
<proteinExistence type="predicted"/>
<protein>
    <submittedName>
        <fullName evidence="3">DUF6150 family protein</fullName>
    </submittedName>
</protein>
<dbReference type="Proteomes" id="UP001168552">
    <property type="component" value="Unassembled WGS sequence"/>
</dbReference>
<evidence type="ECO:0000256" key="1">
    <source>
        <dbReference type="SAM" id="SignalP"/>
    </source>
</evidence>
<feature type="signal peptide" evidence="1">
    <location>
        <begin position="1"/>
        <end position="20"/>
    </location>
</feature>
<name>A0ABT8F5H0_9BACT</name>
<dbReference type="Pfam" id="PF19647">
    <property type="entry name" value="Septknot"/>
    <property type="match status" value="1"/>
</dbReference>
<organism evidence="3 4">
    <name type="scientific">Shiella aurantiaca</name>
    <dbReference type="NCBI Taxonomy" id="3058365"/>
    <lineage>
        <taxon>Bacteria</taxon>
        <taxon>Pseudomonadati</taxon>
        <taxon>Bacteroidota</taxon>
        <taxon>Cytophagia</taxon>
        <taxon>Cytophagales</taxon>
        <taxon>Shiellaceae</taxon>
        <taxon>Shiella</taxon>
    </lineage>
</organism>
<sequence>MKKAFFLLLFLLSFSWLASAQEYCQLRGSVYIESSPKRASYRVYVEENEAFADMRVYKEENKLYADRPGIWYFTEEADFAQFRIYLVDDPDLADFTIFYTETESFAGCR</sequence>
<evidence type="ECO:0000313" key="4">
    <source>
        <dbReference type="Proteomes" id="UP001168552"/>
    </source>
</evidence>
<feature type="chain" id="PRO_5047177991" evidence="1">
    <location>
        <begin position="21"/>
        <end position="109"/>
    </location>
</feature>
<accession>A0ABT8F5H0</accession>
<feature type="domain" description="7(1) septoil knot" evidence="2">
    <location>
        <begin position="24"/>
        <end position="109"/>
    </location>
</feature>